<reference evidence="2 3" key="1">
    <citation type="submission" date="2015-08" db="EMBL/GenBank/DDBJ databases">
        <authorList>
            <person name="Babu N.S."/>
            <person name="Beckwith C.J."/>
            <person name="Beseler K.G."/>
            <person name="Brison A."/>
            <person name="Carone J.V."/>
            <person name="Caskin T.P."/>
            <person name="Diamond M."/>
            <person name="Durham M.E."/>
            <person name="Foxe J.M."/>
            <person name="Go M."/>
            <person name="Henderson B.A."/>
            <person name="Jones I.B."/>
            <person name="McGettigan J.A."/>
            <person name="Micheletti S.J."/>
            <person name="Nasrallah M.E."/>
            <person name="Ortiz D."/>
            <person name="Piller C.R."/>
            <person name="Privatt S.R."/>
            <person name="Schneider S.L."/>
            <person name="Sharp S."/>
            <person name="Smith T.C."/>
            <person name="Stanton J.D."/>
            <person name="Ullery H.E."/>
            <person name="Wilson R.J."/>
            <person name="Serrano M.G."/>
            <person name="Buck G."/>
            <person name="Lee V."/>
            <person name="Wang Y."/>
            <person name="Carvalho R."/>
            <person name="Voegtly L."/>
            <person name="Shi R."/>
            <person name="Duckworth R."/>
            <person name="Johnson A."/>
            <person name="Loviza R."/>
            <person name="Walstead R."/>
            <person name="Shah Z."/>
            <person name="Kiflezghi M."/>
            <person name="Wade K."/>
            <person name="Ball S.L."/>
            <person name="Bradley K.W."/>
            <person name="Asai D.J."/>
            <person name="Bowman C.A."/>
            <person name="Russell D.A."/>
            <person name="Pope W.H."/>
            <person name="Jacobs-Sera D."/>
            <person name="Hendrix R.W."/>
            <person name="Hatfull G.F."/>
        </authorList>
    </citation>
    <scope>NUCLEOTIDE SEQUENCE [LARGE SCALE GENOMIC DNA]</scope>
    <source>
        <strain evidence="2 3">DSM 27648</strain>
    </source>
</reference>
<dbReference type="AlphaFoldDB" id="A0A0K1PQH9"/>
<proteinExistence type="predicted"/>
<keyword evidence="3" id="KW-1185">Reference proteome</keyword>
<accession>A0A0K1PQH9</accession>
<evidence type="ECO:0000256" key="1">
    <source>
        <dbReference type="SAM" id="MobiDB-lite"/>
    </source>
</evidence>
<evidence type="ECO:0000313" key="2">
    <source>
        <dbReference type="EMBL" id="AKU95778.1"/>
    </source>
</evidence>
<name>A0A0K1PQH9_9BACT</name>
<sequence>MLGLGACSAFGGEDGEPEISAADAGGSDVATGETSSPVDASVEAEASPCDLALLKTDKLNCGACGHRCETSCNDGMCEPLPMGASLNLPLDAHFVVDDRAIFVSDKFNVYQCDNPSFGESCNWNNVTNNDTSSLVAPSPMALSPKRLFWSAAGSALGSPSSLWSRPREGVMIAGTQSDAPAAFALGTNGGATTVVLIDSTNARTVYTITCDDKTCGYPASIGQSGRAVAGSGSRVCYLGTFGQGAFGLMCNPGSSAGPLIVKVDQDSVGLTVGGDAVFVVSPEGVSTLPQSAATLQQLGKVGGTGPIAADANNIYFASLYTIYRCSRTDCSAPTKISDRFGKTVMELGVGGDYVYFLESDGTPSLLRIPK</sequence>
<dbReference type="EMBL" id="CP012333">
    <property type="protein sequence ID" value="AKU95778.1"/>
    <property type="molecule type" value="Genomic_DNA"/>
</dbReference>
<dbReference type="KEGG" id="llu:AKJ09_02442"/>
<dbReference type="STRING" id="1391654.AKJ09_02442"/>
<gene>
    <name evidence="2" type="ORF">AKJ09_02442</name>
</gene>
<organism evidence="2 3">
    <name type="scientific">Labilithrix luteola</name>
    <dbReference type="NCBI Taxonomy" id="1391654"/>
    <lineage>
        <taxon>Bacteria</taxon>
        <taxon>Pseudomonadati</taxon>
        <taxon>Myxococcota</taxon>
        <taxon>Polyangia</taxon>
        <taxon>Polyangiales</taxon>
        <taxon>Labilitrichaceae</taxon>
        <taxon>Labilithrix</taxon>
    </lineage>
</organism>
<protein>
    <submittedName>
        <fullName evidence="2">Uncharacterized protein</fullName>
    </submittedName>
</protein>
<dbReference type="Proteomes" id="UP000064967">
    <property type="component" value="Chromosome"/>
</dbReference>
<feature type="region of interest" description="Disordered" evidence="1">
    <location>
        <begin position="18"/>
        <end position="41"/>
    </location>
</feature>
<evidence type="ECO:0000313" key="3">
    <source>
        <dbReference type="Proteomes" id="UP000064967"/>
    </source>
</evidence>